<comment type="caution">
    <text evidence="2">The sequence shown here is derived from an EMBL/GenBank/DDBJ whole genome shotgun (WGS) entry which is preliminary data.</text>
</comment>
<protein>
    <submittedName>
        <fullName evidence="2">Uncharacterized protein</fullName>
    </submittedName>
</protein>
<name>A0A1V9XMU5_9ACAR</name>
<keyword evidence="3" id="KW-1185">Reference proteome</keyword>
<evidence type="ECO:0000256" key="1">
    <source>
        <dbReference type="SAM" id="MobiDB-lite"/>
    </source>
</evidence>
<proteinExistence type="predicted"/>
<accession>A0A1V9XMU5</accession>
<reference evidence="2 3" key="1">
    <citation type="journal article" date="2017" name="Gigascience">
        <title>Draft genome of the honey bee ectoparasitic mite, Tropilaelaps mercedesae, is shaped by the parasitic life history.</title>
        <authorList>
            <person name="Dong X."/>
            <person name="Armstrong S.D."/>
            <person name="Xia D."/>
            <person name="Makepeace B.L."/>
            <person name="Darby A.C."/>
            <person name="Kadowaki T."/>
        </authorList>
    </citation>
    <scope>NUCLEOTIDE SEQUENCE [LARGE SCALE GENOMIC DNA]</scope>
    <source>
        <strain evidence="2">Wuxi-XJTLU</strain>
    </source>
</reference>
<sequence>MITSIPARRTISTSCPAPRRHSSTTTARSWKTTISPLRSESCIMTIAISWPTSAGTNTGECRPSGTHWLCD</sequence>
<gene>
    <name evidence="2" type="ORF">BIW11_08817</name>
</gene>
<dbReference type="AlphaFoldDB" id="A0A1V9XMU5"/>
<feature type="region of interest" description="Disordered" evidence="1">
    <location>
        <begin position="1"/>
        <end position="30"/>
    </location>
</feature>
<evidence type="ECO:0000313" key="2">
    <source>
        <dbReference type="EMBL" id="OQR74834.1"/>
    </source>
</evidence>
<organism evidence="2 3">
    <name type="scientific">Tropilaelaps mercedesae</name>
    <dbReference type="NCBI Taxonomy" id="418985"/>
    <lineage>
        <taxon>Eukaryota</taxon>
        <taxon>Metazoa</taxon>
        <taxon>Ecdysozoa</taxon>
        <taxon>Arthropoda</taxon>
        <taxon>Chelicerata</taxon>
        <taxon>Arachnida</taxon>
        <taxon>Acari</taxon>
        <taxon>Parasitiformes</taxon>
        <taxon>Mesostigmata</taxon>
        <taxon>Gamasina</taxon>
        <taxon>Dermanyssoidea</taxon>
        <taxon>Laelapidae</taxon>
        <taxon>Tropilaelaps</taxon>
    </lineage>
</organism>
<evidence type="ECO:0000313" key="3">
    <source>
        <dbReference type="Proteomes" id="UP000192247"/>
    </source>
</evidence>
<dbReference type="InParanoid" id="A0A1V9XMU5"/>
<dbReference type="EMBL" id="MNPL01007289">
    <property type="protein sequence ID" value="OQR74834.1"/>
    <property type="molecule type" value="Genomic_DNA"/>
</dbReference>
<dbReference type="Proteomes" id="UP000192247">
    <property type="component" value="Unassembled WGS sequence"/>
</dbReference>